<sequence length="103" mass="12078">MSIKTKQNSLGEAIKKARKEMGLSQREFADYLQISDKAVSSYEVGRATPNFEMLRKIGRVVHKPITYFDDDYDEDDIDLQIKLKTIERELLEIKKILRKKNRS</sequence>
<name>A0A1F7IKI2_9BACT</name>
<evidence type="ECO:0000259" key="2">
    <source>
        <dbReference type="PROSITE" id="PS50943"/>
    </source>
</evidence>
<dbReference type="STRING" id="1802060.A2957_00440"/>
<dbReference type="InterPro" id="IPR010982">
    <property type="entry name" value="Lambda_DNA-bd_dom_sf"/>
</dbReference>
<dbReference type="Proteomes" id="UP000179072">
    <property type="component" value="Unassembled WGS sequence"/>
</dbReference>
<dbReference type="CDD" id="cd00093">
    <property type="entry name" value="HTH_XRE"/>
    <property type="match status" value="1"/>
</dbReference>
<evidence type="ECO:0000313" key="4">
    <source>
        <dbReference type="Proteomes" id="UP000179072"/>
    </source>
</evidence>
<dbReference type="AlphaFoldDB" id="A0A1F7IKI2"/>
<keyword evidence="1" id="KW-0238">DNA-binding</keyword>
<feature type="domain" description="HTH cro/C1-type" evidence="2">
    <location>
        <begin position="14"/>
        <end position="68"/>
    </location>
</feature>
<gene>
    <name evidence="3" type="ORF">A2957_00440</name>
</gene>
<organism evidence="3 4">
    <name type="scientific">Candidatus Roizmanbacteria bacterium RIFCSPLOWO2_01_FULL_38_11</name>
    <dbReference type="NCBI Taxonomy" id="1802060"/>
    <lineage>
        <taxon>Bacteria</taxon>
        <taxon>Candidatus Roizmaniibacteriota</taxon>
    </lineage>
</organism>
<dbReference type="SMART" id="SM00530">
    <property type="entry name" value="HTH_XRE"/>
    <property type="match status" value="1"/>
</dbReference>
<dbReference type="PANTHER" id="PTHR46558:SF11">
    <property type="entry name" value="HTH-TYPE TRANSCRIPTIONAL REGULATOR XRE"/>
    <property type="match status" value="1"/>
</dbReference>
<dbReference type="Pfam" id="PF01381">
    <property type="entry name" value="HTH_3"/>
    <property type="match status" value="1"/>
</dbReference>
<dbReference type="EMBL" id="MGAK01000028">
    <property type="protein sequence ID" value="OGK43876.1"/>
    <property type="molecule type" value="Genomic_DNA"/>
</dbReference>
<dbReference type="SUPFAM" id="SSF47413">
    <property type="entry name" value="lambda repressor-like DNA-binding domains"/>
    <property type="match status" value="1"/>
</dbReference>
<dbReference type="Gene3D" id="1.10.260.40">
    <property type="entry name" value="lambda repressor-like DNA-binding domains"/>
    <property type="match status" value="1"/>
</dbReference>
<protein>
    <recommendedName>
        <fullName evidence="2">HTH cro/C1-type domain-containing protein</fullName>
    </recommendedName>
</protein>
<reference evidence="3 4" key="1">
    <citation type="journal article" date="2016" name="Nat. Commun.">
        <title>Thousands of microbial genomes shed light on interconnected biogeochemical processes in an aquifer system.</title>
        <authorList>
            <person name="Anantharaman K."/>
            <person name="Brown C.T."/>
            <person name="Hug L.A."/>
            <person name="Sharon I."/>
            <person name="Castelle C.J."/>
            <person name="Probst A.J."/>
            <person name="Thomas B.C."/>
            <person name="Singh A."/>
            <person name="Wilkins M.J."/>
            <person name="Karaoz U."/>
            <person name="Brodie E.L."/>
            <person name="Williams K.H."/>
            <person name="Hubbard S.S."/>
            <person name="Banfield J.F."/>
        </authorList>
    </citation>
    <scope>NUCLEOTIDE SEQUENCE [LARGE SCALE GENOMIC DNA]</scope>
</reference>
<dbReference type="InterPro" id="IPR001387">
    <property type="entry name" value="Cro/C1-type_HTH"/>
</dbReference>
<dbReference type="PROSITE" id="PS50943">
    <property type="entry name" value="HTH_CROC1"/>
    <property type="match status" value="1"/>
</dbReference>
<dbReference type="PANTHER" id="PTHR46558">
    <property type="entry name" value="TRACRIPTIONAL REGULATORY PROTEIN-RELATED-RELATED"/>
    <property type="match status" value="1"/>
</dbReference>
<comment type="caution">
    <text evidence="3">The sequence shown here is derived from an EMBL/GenBank/DDBJ whole genome shotgun (WGS) entry which is preliminary data.</text>
</comment>
<proteinExistence type="predicted"/>
<dbReference type="GO" id="GO:0003677">
    <property type="term" value="F:DNA binding"/>
    <property type="evidence" value="ECO:0007669"/>
    <property type="project" value="UniProtKB-KW"/>
</dbReference>
<accession>A0A1F7IKI2</accession>
<evidence type="ECO:0000256" key="1">
    <source>
        <dbReference type="ARBA" id="ARBA00023125"/>
    </source>
</evidence>
<evidence type="ECO:0000313" key="3">
    <source>
        <dbReference type="EMBL" id="OGK43876.1"/>
    </source>
</evidence>